<dbReference type="InterPro" id="IPR036259">
    <property type="entry name" value="MFS_trans_sf"/>
</dbReference>
<keyword evidence="12" id="KW-1185">Reference proteome</keyword>
<feature type="transmembrane region" description="Helical" evidence="9">
    <location>
        <begin position="172"/>
        <end position="192"/>
    </location>
</feature>
<dbReference type="InterPro" id="IPR005829">
    <property type="entry name" value="Sugar_transporter_CS"/>
</dbReference>
<organism evidence="11 12">
    <name type="scientific">Polychaeton citri CBS 116435</name>
    <dbReference type="NCBI Taxonomy" id="1314669"/>
    <lineage>
        <taxon>Eukaryota</taxon>
        <taxon>Fungi</taxon>
        <taxon>Dikarya</taxon>
        <taxon>Ascomycota</taxon>
        <taxon>Pezizomycotina</taxon>
        <taxon>Dothideomycetes</taxon>
        <taxon>Dothideomycetidae</taxon>
        <taxon>Capnodiales</taxon>
        <taxon>Capnodiaceae</taxon>
        <taxon>Polychaeton</taxon>
    </lineage>
</organism>
<feature type="transmembrane region" description="Helical" evidence="9">
    <location>
        <begin position="418"/>
        <end position="441"/>
    </location>
</feature>
<feature type="transmembrane region" description="Helical" evidence="9">
    <location>
        <begin position="386"/>
        <end position="406"/>
    </location>
</feature>
<feature type="transmembrane region" description="Helical" evidence="9">
    <location>
        <begin position="559"/>
        <end position="578"/>
    </location>
</feature>
<evidence type="ECO:0000256" key="4">
    <source>
        <dbReference type="ARBA" id="ARBA00022692"/>
    </source>
</evidence>
<feature type="transmembrane region" description="Helical" evidence="9">
    <location>
        <begin position="294"/>
        <end position="315"/>
    </location>
</feature>
<keyword evidence="4 9" id="KW-0812">Transmembrane</keyword>
<evidence type="ECO:0000256" key="1">
    <source>
        <dbReference type="ARBA" id="ARBA00004141"/>
    </source>
</evidence>
<evidence type="ECO:0000256" key="6">
    <source>
        <dbReference type="ARBA" id="ARBA00023136"/>
    </source>
</evidence>
<gene>
    <name evidence="11" type="ORF">K431DRAFT_281565</name>
</gene>
<dbReference type="PROSITE" id="PS50850">
    <property type="entry name" value="MFS"/>
    <property type="match status" value="1"/>
</dbReference>
<dbReference type="InterPro" id="IPR005828">
    <property type="entry name" value="MFS_sugar_transport-like"/>
</dbReference>
<comment type="similarity">
    <text evidence="2 7">Belongs to the major facilitator superfamily. Sugar transporter (TC 2.A.1.1) family.</text>
</comment>
<evidence type="ECO:0000256" key="9">
    <source>
        <dbReference type="SAM" id="Phobius"/>
    </source>
</evidence>
<keyword evidence="3 7" id="KW-0813">Transport</keyword>
<evidence type="ECO:0000256" key="7">
    <source>
        <dbReference type="RuleBase" id="RU003346"/>
    </source>
</evidence>
<feature type="transmembrane region" description="Helical" evidence="9">
    <location>
        <begin position="264"/>
        <end position="288"/>
    </location>
</feature>
<sequence>MAPTTEKVHRLDSPDHSNSEKRESVAGHEEHAAKNIHQIEPESKELNAVFENPLRNISYEQLMKDVEDFCQQWDLMDSVEIIKKGALVAQNPSRATELENLTPEERQSLIDEKKHKWRHPWTLYYLTVMCSLAAATQGMDETANNGAVPLWTKQFGITPERFPGNGGLQADYIQGLIVGAPYLACAIIGCWLTEPMNKLFARRGTIFISCVVAAVASIWEGVVQSWPNLFVARFVLGLGIGAKSSTVPVYAAETAPAPIRGALVMQWQVWTAFGIMIGNIMGVAFGGLRQNLGWRLMLGSTVVMPVFVCVQVYFLPESPRWLIKNNKVPKAFRSFKRLRNTEIQAARDLYYTYVGVELERKIHAGKNFFTQVWELFSVPRNRRASLATWIVMFGQQFCGVNVIAYYSTNVFLEGGYSMSNALLVSMGTGILNWVFALPAFFTIDTYGRRPLLLTTYPFLCIFLLWTGMSFFIDSDLTDPATGTNPSTTRTAMITAGMYLFEVFYSPGMGPVPFSYSAESFPIQVRDVGMSFATATTWCFNFILAFTWPALVSAFTPQGAFGWYAAWCLILWILVLLFMPETKELTLEELDQVFSVPTWKHSSYQIKNAKWHVNKYVFFKRHEEPLEPFYRGAEKLNES</sequence>
<dbReference type="PANTHER" id="PTHR48020:SF17">
    <property type="entry name" value="SUGAR TRANSPORTER, PUTATIVE (AFU_ORTHOLOGUE AFUA_8G06870)-RELATED"/>
    <property type="match status" value="1"/>
</dbReference>
<dbReference type="OrthoDB" id="5290825at2759"/>
<evidence type="ECO:0000256" key="2">
    <source>
        <dbReference type="ARBA" id="ARBA00010992"/>
    </source>
</evidence>
<dbReference type="AlphaFoldDB" id="A0A9P4QD71"/>
<dbReference type="NCBIfam" id="TIGR00879">
    <property type="entry name" value="SP"/>
    <property type="match status" value="1"/>
</dbReference>
<dbReference type="Gene3D" id="1.20.1250.20">
    <property type="entry name" value="MFS general substrate transporter like domains"/>
    <property type="match status" value="1"/>
</dbReference>
<feature type="transmembrane region" description="Helical" evidence="9">
    <location>
        <begin position="204"/>
        <end position="223"/>
    </location>
</feature>
<name>A0A9P4QD71_9PEZI</name>
<proteinExistence type="inferred from homology"/>
<evidence type="ECO:0000256" key="8">
    <source>
        <dbReference type="SAM" id="MobiDB-lite"/>
    </source>
</evidence>
<evidence type="ECO:0000256" key="3">
    <source>
        <dbReference type="ARBA" id="ARBA00022448"/>
    </source>
</evidence>
<evidence type="ECO:0000313" key="12">
    <source>
        <dbReference type="Proteomes" id="UP000799441"/>
    </source>
</evidence>
<keyword evidence="6 9" id="KW-0472">Membrane</keyword>
<comment type="caution">
    <text evidence="11">The sequence shown here is derived from an EMBL/GenBank/DDBJ whole genome shotgun (WGS) entry which is preliminary data.</text>
</comment>
<dbReference type="Pfam" id="PF00083">
    <property type="entry name" value="Sugar_tr"/>
    <property type="match status" value="1"/>
</dbReference>
<feature type="region of interest" description="Disordered" evidence="8">
    <location>
        <begin position="1"/>
        <end position="40"/>
    </location>
</feature>
<dbReference type="PRINTS" id="PR00171">
    <property type="entry name" value="SUGRTRNSPORT"/>
</dbReference>
<dbReference type="GO" id="GO:0016020">
    <property type="term" value="C:membrane"/>
    <property type="evidence" value="ECO:0007669"/>
    <property type="project" value="UniProtKB-SubCell"/>
</dbReference>
<dbReference type="InterPro" id="IPR020846">
    <property type="entry name" value="MFS_dom"/>
</dbReference>
<evidence type="ECO:0000313" key="11">
    <source>
        <dbReference type="EMBL" id="KAF2725087.1"/>
    </source>
</evidence>
<dbReference type="InterPro" id="IPR050814">
    <property type="entry name" value="Myo-inositol_Transporter"/>
</dbReference>
<dbReference type="PROSITE" id="PS00217">
    <property type="entry name" value="SUGAR_TRANSPORT_2"/>
    <property type="match status" value="1"/>
</dbReference>
<reference evidence="11" key="1">
    <citation type="journal article" date="2020" name="Stud. Mycol.">
        <title>101 Dothideomycetes genomes: a test case for predicting lifestyles and emergence of pathogens.</title>
        <authorList>
            <person name="Haridas S."/>
            <person name="Albert R."/>
            <person name="Binder M."/>
            <person name="Bloem J."/>
            <person name="Labutti K."/>
            <person name="Salamov A."/>
            <person name="Andreopoulos B."/>
            <person name="Baker S."/>
            <person name="Barry K."/>
            <person name="Bills G."/>
            <person name="Bluhm B."/>
            <person name="Cannon C."/>
            <person name="Castanera R."/>
            <person name="Culley D."/>
            <person name="Daum C."/>
            <person name="Ezra D."/>
            <person name="Gonzalez J."/>
            <person name="Henrissat B."/>
            <person name="Kuo A."/>
            <person name="Liang C."/>
            <person name="Lipzen A."/>
            <person name="Lutzoni F."/>
            <person name="Magnuson J."/>
            <person name="Mondo S."/>
            <person name="Nolan M."/>
            <person name="Ohm R."/>
            <person name="Pangilinan J."/>
            <person name="Park H.-J."/>
            <person name="Ramirez L."/>
            <person name="Alfaro M."/>
            <person name="Sun H."/>
            <person name="Tritt A."/>
            <person name="Yoshinaga Y."/>
            <person name="Zwiers L.-H."/>
            <person name="Turgeon B."/>
            <person name="Goodwin S."/>
            <person name="Spatafora J."/>
            <person name="Crous P."/>
            <person name="Grigoriev I."/>
        </authorList>
    </citation>
    <scope>NUCLEOTIDE SEQUENCE</scope>
    <source>
        <strain evidence="11">CBS 116435</strain>
    </source>
</reference>
<dbReference type="Proteomes" id="UP000799441">
    <property type="component" value="Unassembled WGS sequence"/>
</dbReference>
<dbReference type="PANTHER" id="PTHR48020">
    <property type="entry name" value="PROTON MYO-INOSITOL COTRANSPORTER"/>
    <property type="match status" value="1"/>
</dbReference>
<dbReference type="FunFam" id="1.20.1250.20:FF:000100">
    <property type="entry name" value="MFS sugar transporter, putative"/>
    <property type="match status" value="1"/>
</dbReference>
<feature type="transmembrane region" description="Helical" evidence="9">
    <location>
        <begin position="229"/>
        <end position="252"/>
    </location>
</feature>
<dbReference type="GO" id="GO:0022857">
    <property type="term" value="F:transmembrane transporter activity"/>
    <property type="evidence" value="ECO:0007669"/>
    <property type="project" value="InterPro"/>
</dbReference>
<feature type="transmembrane region" description="Helical" evidence="9">
    <location>
        <begin position="492"/>
        <end position="515"/>
    </location>
</feature>
<dbReference type="GO" id="GO:0015791">
    <property type="term" value="P:polyol transmembrane transport"/>
    <property type="evidence" value="ECO:0007669"/>
    <property type="project" value="UniProtKB-ARBA"/>
</dbReference>
<accession>A0A9P4QD71</accession>
<dbReference type="InterPro" id="IPR003663">
    <property type="entry name" value="Sugar/inositol_transpt"/>
</dbReference>
<feature type="transmembrane region" description="Helical" evidence="9">
    <location>
        <begin position="121"/>
        <end position="139"/>
    </location>
</feature>
<feature type="transmembrane region" description="Helical" evidence="9">
    <location>
        <begin position="527"/>
        <end position="547"/>
    </location>
</feature>
<dbReference type="EMBL" id="MU003769">
    <property type="protein sequence ID" value="KAF2725087.1"/>
    <property type="molecule type" value="Genomic_DNA"/>
</dbReference>
<evidence type="ECO:0000256" key="5">
    <source>
        <dbReference type="ARBA" id="ARBA00022989"/>
    </source>
</evidence>
<feature type="domain" description="Major facilitator superfamily (MFS) profile" evidence="10">
    <location>
        <begin position="126"/>
        <end position="582"/>
    </location>
</feature>
<comment type="subcellular location">
    <subcellularLocation>
        <location evidence="1">Membrane</location>
        <topology evidence="1">Multi-pass membrane protein</topology>
    </subcellularLocation>
</comment>
<protein>
    <recommendedName>
        <fullName evidence="10">Major facilitator superfamily (MFS) profile domain-containing protein</fullName>
    </recommendedName>
</protein>
<dbReference type="SUPFAM" id="SSF103473">
    <property type="entry name" value="MFS general substrate transporter"/>
    <property type="match status" value="1"/>
</dbReference>
<dbReference type="GO" id="GO:0015798">
    <property type="term" value="P:myo-inositol transport"/>
    <property type="evidence" value="ECO:0007669"/>
    <property type="project" value="UniProtKB-ARBA"/>
</dbReference>
<keyword evidence="5 9" id="KW-1133">Transmembrane helix</keyword>
<evidence type="ECO:0000259" key="10">
    <source>
        <dbReference type="PROSITE" id="PS50850"/>
    </source>
</evidence>
<feature type="transmembrane region" description="Helical" evidence="9">
    <location>
        <begin position="453"/>
        <end position="472"/>
    </location>
</feature>